<keyword evidence="3" id="KW-1185">Reference proteome</keyword>
<name>A0AAV6W6I2_9LAMI</name>
<dbReference type="PANTHER" id="PTHR47074">
    <property type="entry name" value="BNAC02G40300D PROTEIN"/>
    <property type="match status" value="1"/>
</dbReference>
<dbReference type="Proteomes" id="UP000826271">
    <property type="component" value="Unassembled WGS sequence"/>
</dbReference>
<protein>
    <recommendedName>
        <fullName evidence="1">RNase H type-1 domain-containing protein</fullName>
    </recommendedName>
</protein>
<reference evidence="2" key="1">
    <citation type="submission" date="2019-10" db="EMBL/GenBank/DDBJ databases">
        <authorList>
            <person name="Zhang R."/>
            <person name="Pan Y."/>
            <person name="Wang J."/>
            <person name="Ma R."/>
            <person name="Yu S."/>
        </authorList>
    </citation>
    <scope>NUCLEOTIDE SEQUENCE</scope>
    <source>
        <strain evidence="2">LA-IB0</strain>
        <tissue evidence="2">Leaf</tissue>
    </source>
</reference>
<organism evidence="2 3">
    <name type="scientific">Buddleja alternifolia</name>
    <dbReference type="NCBI Taxonomy" id="168488"/>
    <lineage>
        <taxon>Eukaryota</taxon>
        <taxon>Viridiplantae</taxon>
        <taxon>Streptophyta</taxon>
        <taxon>Embryophyta</taxon>
        <taxon>Tracheophyta</taxon>
        <taxon>Spermatophyta</taxon>
        <taxon>Magnoliopsida</taxon>
        <taxon>eudicotyledons</taxon>
        <taxon>Gunneridae</taxon>
        <taxon>Pentapetalae</taxon>
        <taxon>asterids</taxon>
        <taxon>lamiids</taxon>
        <taxon>Lamiales</taxon>
        <taxon>Scrophulariaceae</taxon>
        <taxon>Buddlejeae</taxon>
        <taxon>Buddleja</taxon>
    </lineage>
</organism>
<dbReference type="AlphaFoldDB" id="A0AAV6W6I2"/>
<accession>A0AAV6W6I2</accession>
<dbReference type="InterPro" id="IPR002156">
    <property type="entry name" value="RNaseH_domain"/>
</dbReference>
<dbReference type="GO" id="GO:0003676">
    <property type="term" value="F:nucleic acid binding"/>
    <property type="evidence" value="ECO:0007669"/>
    <property type="project" value="InterPro"/>
</dbReference>
<gene>
    <name evidence="2" type="ORF">BUALT_Bualt17G0035800</name>
</gene>
<comment type="caution">
    <text evidence="2">The sequence shown here is derived from an EMBL/GenBank/DDBJ whole genome shotgun (WGS) entry which is preliminary data.</text>
</comment>
<evidence type="ECO:0000313" key="3">
    <source>
        <dbReference type="Proteomes" id="UP000826271"/>
    </source>
</evidence>
<evidence type="ECO:0000259" key="1">
    <source>
        <dbReference type="Pfam" id="PF13456"/>
    </source>
</evidence>
<proteinExistence type="predicted"/>
<dbReference type="SUPFAM" id="SSF53098">
    <property type="entry name" value="Ribonuclease H-like"/>
    <property type="match status" value="1"/>
</dbReference>
<dbReference type="EMBL" id="WHWC01000017">
    <property type="protein sequence ID" value="KAG8366051.1"/>
    <property type="molecule type" value="Genomic_DNA"/>
</dbReference>
<evidence type="ECO:0000313" key="2">
    <source>
        <dbReference type="EMBL" id="KAG8366051.1"/>
    </source>
</evidence>
<dbReference type="Pfam" id="PF13456">
    <property type="entry name" value="RVT_3"/>
    <property type="match status" value="1"/>
</dbReference>
<dbReference type="CDD" id="cd06222">
    <property type="entry name" value="RNase_H_like"/>
    <property type="match status" value="1"/>
</dbReference>
<dbReference type="Gene3D" id="3.30.420.10">
    <property type="entry name" value="Ribonuclease H-like superfamily/Ribonuclease H"/>
    <property type="match status" value="1"/>
</dbReference>
<feature type="domain" description="RNase H type-1" evidence="1">
    <location>
        <begin position="82"/>
        <end position="162"/>
    </location>
</feature>
<dbReference type="PANTHER" id="PTHR47074:SF11">
    <property type="entry name" value="REVERSE TRANSCRIPTASE-LIKE PROTEIN"/>
    <property type="match status" value="1"/>
</dbReference>
<dbReference type="InterPro" id="IPR036397">
    <property type="entry name" value="RNaseH_sf"/>
</dbReference>
<dbReference type="GO" id="GO:0004523">
    <property type="term" value="F:RNA-DNA hybrid ribonuclease activity"/>
    <property type="evidence" value="ECO:0007669"/>
    <property type="project" value="InterPro"/>
</dbReference>
<dbReference type="InterPro" id="IPR052929">
    <property type="entry name" value="RNase_H-like_EbsB-rel"/>
</dbReference>
<dbReference type="InterPro" id="IPR044730">
    <property type="entry name" value="RNase_H-like_dom_plant"/>
</dbReference>
<dbReference type="InterPro" id="IPR012337">
    <property type="entry name" value="RNaseH-like_sf"/>
</dbReference>
<sequence>MLQQDAPVSSLIIPHTRLWNEFLIRTVFWPPDVSSILSMPVINTKAFLLAFRKVCSLSNTKVLSPFIPSHWSCPASPCIKLNFDGATFNVEGGIGVGIIARNSSGECVGWLTRFYPHVESSKFAEALAAREGLEFAIRKGWIIVTLEGDCGVVLSKINSPNTDYSSGNGAAHALARSATVSREGSDDPPSCVLSILCSDLVVE</sequence>